<accession>A0A1D9G3K9</accession>
<dbReference type="SUPFAM" id="SSF56634">
    <property type="entry name" value="Heme-dependent catalase-like"/>
    <property type="match status" value="1"/>
</dbReference>
<name>A0A1D9G3K9_MOOP1</name>
<dbReference type="Proteomes" id="UP000176944">
    <property type="component" value="Chromosome"/>
</dbReference>
<dbReference type="GO" id="GO:0020037">
    <property type="term" value="F:heme binding"/>
    <property type="evidence" value="ECO:0007669"/>
    <property type="project" value="InterPro"/>
</dbReference>
<dbReference type="GO" id="GO:0006979">
    <property type="term" value="P:response to oxidative stress"/>
    <property type="evidence" value="ECO:0007669"/>
    <property type="project" value="InterPro"/>
</dbReference>
<proteinExistence type="predicted"/>
<reference evidence="2" key="1">
    <citation type="submission" date="2016-10" db="EMBL/GenBank/DDBJ databases">
        <title>Comparative genomics uncovers the prolific and rare metabolic potential of the cyanobacterial genus Moorea.</title>
        <authorList>
            <person name="Leao T."/>
            <person name="Castelao G."/>
            <person name="Korobeynikov A."/>
            <person name="Monroe E.A."/>
            <person name="Podell S."/>
            <person name="Glukhov E."/>
            <person name="Allen E."/>
            <person name="Gerwick W.H."/>
            <person name="Gerwick L."/>
        </authorList>
    </citation>
    <scope>NUCLEOTIDE SEQUENCE [LARGE SCALE GENOMIC DNA]</scope>
    <source>
        <strain evidence="2">JHB</strain>
    </source>
</reference>
<evidence type="ECO:0000313" key="2">
    <source>
        <dbReference type="Proteomes" id="UP000176944"/>
    </source>
</evidence>
<dbReference type="AlphaFoldDB" id="A0A1D9G3K9"/>
<dbReference type="InterPro" id="IPR018028">
    <property type="entry name" value="Catalase"/>
</dbReference>
<protein>
    <submittedName>
        <fullName evidence="1">Catalase</fullName>
    </submittedName>
</protein>
<dbReference type="InterPro" id="IPR020835">
    <property type="entry name" value="Catalase_sf"/>
</dbReference>
<dbReference type="PROSITE" id="PS51402">
    <property type="entry name" value="CATALASE_3"/>
    <property type="match status" value="1"/>
</dbReference>
<dbReference type="GO" id="GO:0004096">
    <property type="term" value="F:catalase activity"/>
    <property type="evidence" value="ECO:0007669"/>
    <property type="project" value="InterPro"/>
</dbReference>
<organism evidence="1 2">
    <name type="scientific">Moorena producens (strain JHB)</name>
    <dbReference type="NCBI Taxonomy" id="1454205"/>
    <lineage>
        <taxon>Bacteria</taxon>
        <taxon>Bacillati</taxon>
        <taxon>Cyanobacteriota</taxon>
        <taxon>Cyanophyceae</taxon>
        <taxon>Coleofasciculales</taxon>
        <taxon>Coleofasciculaceae</taxon>
        <taxon>Moorena</taxon>
    </lineage>
</organism>
<dbReference type="Gene3D" id="2.40.180.10">
    <property type="entry name" value="Catalase core domain"/>
    <property type="match status" value="1"/>
</dbReference>
<gene>
    <name evidence="1" type="ORF">BJP36_21615</name>
</gene>
<sequence length="388" mass="45043">MKLFTEYPEKDEQNYYDLVAEQVRIQMDKLYKDQERALRDTHAKTHASVEGNLEIFDFDEQKIKSELAKRTRLTQEQLNGISLKQGLFATPKQYPVQLRFANGRTNVENDYVADTRSMSVKVIGVEGESLEQSYEPNTQDIIVQNAKIFFIKTIKYYYEFFGSIVDSEQAAQKWLRSHPRQLLALAKVTARTPKSLLTERYWSGSASALGLKPDFDQSQPGLVPVEYPAVIKYAFTPVSCQPPHQRMRYQSRPGIPKLPFFDRAKALGLDGSKPDNYYRDELIEQLSKTDALYCWDFGIQFQTNPKMSIDDVTIRWSEKKSPFFTVGRLTVKHQIIDFDKQYDSAENLRFSPWNGLVVHRPVGALNRLRNIVYPIVAKYRYQKRGLNY</sequence>
<dbReference type="EMBL" id="CP017708">
    <property type="protein sequence ID" value="AOY82114.1"/>
    <property type="molecule type" value="Genomic_DNA"/>
</dbReference>
<evidence type="ECO:0000313" key="1">
    <source>
        <dbReference type="EMBL" id="AOY82114.1"/>
    </source>
</evidence>